<name>A0A098G620_9GAMM</name>
<dbReference type="OrthoDB" id="5653624at2"/>
<protein>
    <submittedName>
        <fullName evidence="2">Uncharacterized protein</fullName>
    </submittedName>
</protein>
<dbReference type="RefSeq" id="WP_045096360.1">
    <property type="nucleotide sequence ID" value="NZ_LN614827.1"/>
</dbReference>
<keyword evidence="3" id="KW-1185">Reference proteome</keyword>
<dbReference type="STRING" id="1212491.LFA_2583"/>
<evidence type="ECO:0000313" key="2">
    <source>
        <dbReference type="EMBL" id="CEG57953.1"/>
    </source>
</evidence>
<dbReference type="Proteomes" id="UP000032430">
    <property type="component" value="Chromosome I"/>
</dbReference>
<evidence type="ECO:0000313" key="3">
    <source>
        <dbReference type="Proteomes" id="UP000032430"/>
    </source>
</evidence>
<evidence type="ECO:0000256" key="1">
    <source>
        <dbReference type="SAM" id="MobiDB-lite"/>
    </source>
</evidence>
<dbReference type="HOGENOM" id="CLU_699789_0_0_6"/>
<reference evidence="3" key="1">
    <citation type="submission" date="2014-09" db="EMBL/GenBank/DDBJ databases">
        <authorList>
            <person name="Gomez-Valero L."/>
        </authorList>
    </citation>
    <scope>NUCLEOTIDE SEQUENCE [LARGE SCALE GENOMIC DNA]</scope>
    <source>
        <strain evidence="3">ATCC700992</strain>
    </source>
</reference>
<feature type="compositionally biased region" description="Polar residues" evidence="1">
    <location>
        <begin position="379"/>
        <end position="394"/>
    </location>
</feature>
<dbReference type="EMBL" id="LN614827">
    <property type="protein sequence ID" value="CEG57953.1"/>
    <property type="molecule type" value="Genomic_DNA"/>
</dbReference>
<accession>A0A098G620</accession>
<proteinExistence type="predicted"/>
<sequence length="394" mass="45071">MFLTIEELRAQIQIAKEQLIAAATAWMDSQGDLLSSEVKKNWLIAANAATREEMQESLRENNFPFGRYDTAEERFNTETDNQKEDETSELSFQELNHPVVITKSIYTLYSNRNVAFSGLCRLTTLLDQLQELDNLLAPMELFINLKQLAWAHSMTTGILDELRFAKSGVDTLEHYRQRVQVAVEIYTAGQQNNLQAFTLFDEQLYARRLQFVTTLQCFVDSLSEGYAAVEDTRFWLIRSFGPYLPWHGMLHQLAINLFEKDGVVHPERRLQIQSSKLDMFNGLFVNGQQKIKIEREAQHLITCDAIEKDSREINNKLNSMASNCATLQFLASRRSTATYLIRPTQLMGILGLFNTLGALHAATILPLVASERQEDTTRNDLSNVESTYPGSYRY</sequence>
<dbReference type="AlphaFoldDB" id="A0A098G620"/>
<gene>
    <name evidence="2" type="ORF">LFA_2583</name>
</gene>
<feature type="region of interest" description="Disordered" evidence="1">
    <location>
        <begin position="375"/>
        <end position="394"/>
    </location>
</feature>
<organism evidence="2 3">
    <name type="scientific">Legionella fallonii LLAP-10</name>
    <dbReference type="NCBI Taxonomy" id="1212491"/>
    <lineage>
        <taxon>Bacteria</taxon>
        <taxon>Pseudomonadati</taxon>
        <taxon>Pseudomonadota</taxon>
        <taxon>Gammaproteobacteria</taxon>
        <taxon>Legionellales</taxon>
        <taxon>Legionellaceae</taxon>
        <taxon>Legionella</taxon>
    </lineage>
</organism>
<dbReference type="KEGG" id="lfa:LFA_2583"/>